<keyword evidence="1" id="KW-0732">Signal</keyword>
<organism evidence="2 3">
    <name type="scientific">Ambrosia artemisiifolia</name>
    <name type="common">Common ragweed</name>
    <dbReference type="NCBI Taxonomy" id="4212"/>
    <lineage>
        <taxon>Eukaryota</taxon>
        <taxon>Viridiplantae</taxon>
        <taxon>Streptophyta</taxon>
        <taxon>Embryophyta</taxon>
        <taxon>Tracheophyta</taxon>
        <taxon>Spermatophyta</taxon>
        <taxon>Magnoliopsida</taxon>
        <taxon>eudicotyledons</taxon>
        <taxon>Gunneridae</taxon>
        <taxon>Pentapetalae</taxon>
        <taxon>asterids</taxon>
        <taxon>campanulids</taxon>
        <taxon>Asterales</taxon>
        <taxon>Asteraceae</taxon>
        <taxon>Asteroideae</taxon>
        <taxon>Heliantheae alliance</taxon>
        <taxon>Heliantheae</taxon>
        <taxon>Ambrosia</taxon>
    </lineage>
</organism>
<evidence type="ECO:0000256" key="1">
    <source>
        <dbReference type="SAM" id="SignalP"/>
    </source>
</evidence>
<reference evidence="2" key="1">
    <citation type="submission" date="2022-06" db="EMBL/GenBank/DDBJ databases">
        <title>Uncovering the hologenomic basis of an extraordinary plant invasion.</title>
        <authorList>
            <person name="Bieker V.C."/>
            <person name="Martin M.D."/>
            <person name="Gilbert T."/>
            <person name="Hodgins K."/>
            <person name="Battlay P."/>
            <person name="Petersen B."/>
            <person name="Wilson J."/>
        </authorList>
    </citation>
    <scope>NUCLEOTIDE SEQUENCE</scope>
    <source>
        <strain evidence="2">AA19_3_7</strain>
        <tissue evidence="2">Leaf</tissue>
    </source>
</reference>
<proteinExistence type="predicted"/>
<dbReference type="Proteomes" id="UP001206925">
    <property type="component" value="Unassembled WGS sequence"/>
</dbReference>
<sequence length="66" mass="7433">MHNHSTQCCLALRILFLTGIGLNTPRLLTTRQNYGGLLVASGGGDSHCAYLLHLWRFIVYCNLDIW</sequence>
<accession>A0AAD5C053</accession>
<protein>
    <submittedName>
        <fullName evidence="2">Uncharacterized protein</fullName>
    </submittedName>
</protein>
<feature type="signal peptide" evidence="1">
    <location>
        <begin position="1"/>
        <end position="21"/>
    </location>
</feature>
<keyword evidence="3" id="KW-1185">Reference proteome</keyword>
<name>A0AAD5C053_AMBAR</name>
<evidence type="ECO:0000313" key="2">
    <source>
        <dbReference type="EMBL" id="KAI7732697.1"/>
    </source>
</evidence>
<feature type="chain" id="PRO_5042072373" evidence="1">
    <location>
        <begin position="22"/>
        <end position="66"/>
    </location>
</feature>
<gene>
    <name evidence="2" type="ORF">M8C21_001353</name>
</gene>
<comment type="caution">
    <text evidence="2">The sequence shown here is derived from an EMBL/GenBank/DDBJ whole genome shotgun (WGS) entry which is preliminary data.</text>
</comment>
<evidence type="ECO:0000313" key="3">
    <source>
        <dbReference type="Proteomes" id="UP001206925"/>
    </source>
</evidence>
<dbReference type="AlphaFoldDB" id="A0AAD5C053"/>
<dbReference type="EMBL" id="JAMZMK010010183">
    <property type="protein sequence ID" value="KAI7732697.1"/>
    <property type="molecule type" value="Genomic_DNA"/>
</dbReference>